<comment type="caution">
    <text evidence="12">The sequence shown here is derived from an EMBL/GenBank/DDBJ whole genome shotgun (WGS) entry which is preliminary data.</text>
</comment>
<evidence type="ECO:0000313" key="13">
    <source>
        <dbReference type="Proteomes" id="UP000646308"/>
    </source>
</evidence>
<evidence type="ECO:0000256" key="5">
    <source>
        <dbReference type="ARBA" id="ARBA00022692"/>
    </source>
</evidence>
<evidence type="ECO:0000256" key="8">
    <source>
        <dbReference type="ARBA" id="ARBA00022989"/>
    </source>
</evidence>
<evidence type="ECO:0000259" key="11">
    <source>
        <dbReference type="PROSITE" id="PS50106"/>
    </source>
</evidence>
<dbReference type="SUPFAM" id="SSF50156">
    <property type="entry name" value="PDZ domain-like"/>
    <property type="match status" value="1"/>
</dbReference>
<dbReference type="SUPFAM" id="SSF52096">
    <property type="entry name" value="ClpP/crotonase"/>
    <property type="match status" value="1"/>
</dbReference>
<keyword evidence="5 10" id="KW-0812">Transmembrane</keyword>
<dbReference type="Gene3D" id="3.90.226.10">
    <property type="entry name" value="2-enoyl-CoA Hydratase, Chain A, domain 1"/>
    <property type="match status" value="1"/>
</dbReference>
<dbReference type="InterPro" id="IPR001478">
    <property type="entry name" value="PDZ"/>
</dbReference>
<dbReference type="GO" id="GO:0008236">
    <property type="term" value="F:serine-type peptidase activity"/>
    <property type="evidence" value="ECO:0007669"/>
    <property type="project" value="UniProtKB-KW"/>
</dbReference>
<dbReference type="GO" id="GO:0030288">
    <property type="term" value="C:outer membrane-bounded periplasmic space"/>
    <property type="evidence" value="ECO:0007669"/>
    <property type="project" value="TreeGrafter"/>
</dbReference>
<organism evidence="12 13">
    <name type="scientific">Staphylococcus agnetis</name>
    <dbReference type="NCBI Taxonomy" id="985762"/>
    <lineage>
        <taxon>Bacteria</taxon>
        <taxon>Bacillati</taxon>
        <taxon>Bacillota</taxon>
        <taxon>Bacilli</taxon>
        <taxon>Bacillales</taxon>
        <taxon>Staphylococcaceae</taxon>
        <taxon>Staphylococcus</taxon>
    </lineage>
</organism>
<dbReference type="SMART" id="SM00245">
    <property type="entry name" value="TSPc"/>
    <property type="match status" value="1"/>
</dbReference>
<dbReference type="PANTHER" id="PTHR32060">
    <property type="entry name" value="TAIL-SPECIFIC PROTEASE"/>
    <property type="match status" value="1"/>
</dbReference>
<dbReference type="GO" id="GO:0004175">
    <property type="term" value="F:endopeptidase activity"/>
    <property type="evidence" value="ECO:0007669"/>
    <property type="project" value="TreeGrafter"/>
</dbReference>
<dbReference type="InterPro" id="IPR002477">
    <property type="entry name" value="Peptidoglycan-bd-like"/>
</dbReference>
<dbReference type="FunFam" id="2.30.42.10:FF:000063">
    <property type="entry name" value="Peptidase, S41 family"/>
    <property type="match status" value="1"/>
</dbReference>
<keyword evidence="8 10" id="KW-1133">Transmembrane helix</keyword>
<dbReference type="Gene3D" id="1.10.101.10">
    <property type="entry name" value="PGBD-like superfamily/PGBD"/>
    <property type="match status" value="1"/>
</dbReference>
<dbReference type="Gene3D" id="3.30.750.44">
    <property type="match status" value="1"/>
</dbReference>
<dbReference type="Pfam" id="PF22694">
    <property type="entry name" value="CtpB_N-like"/>
    <property type="match status" value="1"/>
</dbReference>
<dbReference type="SUPFAM" id="SSF47090">
    <property type="entry name" value="PGBD-like"/>
    <property type="match status" value="1"/>
</dbReference>
<evidence type="ECO:0000256" key="4">
    <source>
        <dbReference type="ARBA" id="ARBA00022670"/>
    </source>
</evidence>
<evidence type="ECO:0000256" key="10">
    <source>
        <dbReference type="SAM" id="Phobius"/>
    </source>
</evidence>
<evidence type="ECO:0000256" key="1">
    <source>
        <dbReference type="ARBA" id="ARBA00004162"/>
    </source>
</evidence>
<dbReference type="CDD" id="cd06782">
    <property type="entry name" value="cpPDZ_CPP-like"/>
    <property type="match status" value="1"/>
</dbReference>
<dbReference type="InterPro" id="IPR004447">
    <property type="entry name" value="Peptidase_S41A"/>
</dbReference>
<dbReference type="Pfam" id="PF03572">
    <property type="entry name" value="Peptidase_S41"/>
    <property type="match status" value="1"/>
</dbReference>
<keyword evidence="10" id="KW-0472">Membrane</keyword>
<dbReference type="Proteomes" id="UP000646308">
    <property type="component" value="Unassembled WGS sequence"/>
</dbReference>
<keyword evidence="6 9" id="KW-0378">Hydrolase</keyword>
<proteinExistence type="inferred from homology"/>
<dbReference type="Pfam" id="PF17820">
    <property type="entry name" value="PDZ_6"/>
    <property type="match status" value="1"/>
</dbReference>
<name>A0A2T4MIW0_9STAP</name>
<evidence type="ECO:0000256" key="7">
    <source>
        <dbReference type="ARBA" id="ARBA00022825"/>
    </source>
</evidence>
<dbReference type="InterPro" id="IPR005151">
    <property type="entry name" value="Tail-specific_protease"/>
</dbReference>
<accession>A0A2T4MIW0</accession>
<evidence type="ECO:0000256" key="9">
    <source>
        <dbReference type="RuleBase" id="RU004404"/>
    </source>
</evidence>
<evidence type="ECO:0000313" key="12">
    <source>
        <dbReference type="EMBL" id="NJI03320.1"/>
    </source>
</evidence>
<dbReference type="EMBL" id="WMFL01000083">
    <property type="protein sequence ID" value="NJI03320.1"/>
    <property type="molecule type" value="Genomic_DNA"/>
</dbReference>
<dbReference type="NCBIfam" id="TIGR00225">
    <property type="entry name" value="prc"/>
    <property type="match status" value="1"/>
</dbReference>
<dbReference type="InterPro" id="IPR036034">
    <property type="entry name" value="PDZ_sf"/>
</dbReference>
<dbReference type="Gene3D" id="2.30.42.10">
    <property type="match status" value="1"/>
</dbReference>
<dbReference type="Pfam" id="PF01471">
    <property type="entry name" value="PG_binding_1"/>
    <property type="match status" value="1"/>
</dbReference>
<comment type="similarity">
    <text evidence="2 9">Belongs to the peptidase S41A family.</text>
</comment>
<protein>
    <recommendedName>
        <fullName evidence="3">Probable CtpA-like serine protease</fullName>
    </recommendedName>
</protein>
<dbReference type="GO" id="GO:0007165">
    <property type="term" value="P:signal transduction"/>
    <property type="evidence" value="ECO:0007669"/>
    <property type="project" value="TreeGrafter"/>
</dbReference>
<dbReference type="GO" id="GO:0006508">
    <property type="term" value="P:proteolysis"/>
    <property type="evidence" value="ECO:0007669"/>
    <property type="project" value="UniProtKB-KW"/>
</dbReference>
<feature type="transmembrane region" description="Helical" evidence="10">
    <location>
        <begin position="36"/>
        <end position="58"/>
    </location>
</feature>
<dbReference type="InterPro" id="IPR036366">
    <property type="entry name" value="PGBDSf"/>
</dbReference>
<gene>
    <name evidence="12" type="ORF">GLV84_10820</name>
</gene>
<dbReference type="InterPro" id="IPR055210">
    <property type="entry name" value="CtpA/B_N"/>
</dbReference>
<evidence type="ECO:0000256" key="6">
    <source>
        <dbReference type="ARBA" id="ARBA00022801"/>
    </source>
</evidence>
<dbReference type="InterPro" id="IPR036365">
    <property type="entry name" value="PGBD-like_sf"/>
</dbReference>
<dbReference type="PANTHER" id="PTHR32060:SF30">
    <property type="entry name" value="CARBOXY-TERMINAL PROCESSING PROTEASE CTPA"/>
    <property type="match status" value="1"/>
</dbReference>
<feature type="domain" description="PDZ" evidence="11">
    <location>
        <begin position="119"/>
        <end position="187"/>
    </location>
</feature>
<comment type="subcellular location">
    <subcellularLocation>
        <location evidence="1">Cell membrane</location>
        <topology evidence="1">Single-pass membrane protein</topology>
    </subcellularLocation>
</comment>
<sequence>MLTLFILHIKGKGVTMLPRKKHHTEKNKKYVSLSHFIIGIIFTIILTTIIVLGSIYLWHLNTQNQQVAENSDKLTKVYETLAKDYYKSPNKDKLLQNAINGMTKGLNDPYTEFIPKDKSKAFNEDVTGDFVGIGAEMQQKGDQIMITSPMKGSPAEKAGLKPKDVLTAVDGKSIKGKSLNDIIPKIRGEKGTQVTLTIKRGNESKDFTVKRDTIHVKSVEVETKGQVTVFKVNKFQEGTAGELKSAIQKSQKSGAKNIVIDLRNNPGGLLDEAVKMSNIFLDKGKTVLYLEKGKQKEAVKTSGNPLEHVSDLNISILVNEGSASASEIFTGAMKDYKIAKIYGSKTFGKGIVQTTREFDDGSILKFTEMKWLTPHKTFIHGKGIYPDVDIKGAAFEKLTVIPSDQTFKEGDNNKHVTSIKVGLDALGYKIASTDNQYDASLKAAVTQFQKANDLKVTGEFDKQSNQKFTQLLVEKAAKEDPVLDKTIKQIKEQLK</sequence>
<dbReference type="SMART" id="SM00228">
    <property type="entry name" value="PDZ"/>
    <property type="match status" value="1"/>
</dbReference>
<dbReference type="CDD" id="cd07560">
    <property type="entry name" value="Peptidase_S41_CPP"/>
    <property type="match status" value="1"/>
</dbReference>
<dbReference type="AlphaFoldDB" id="A0A2T4MIW0"/>
<keyword evidence="7 9" id="KW-0720">Serine protease</keyword>
<evidence type="ECO:0000256" key="3">
    <source>
        <dbReference type="ARBA" id="ARBA00022029"/>
    </source>
</evidence>
<dbReference type="InterPro" id="IPR029045">
    <property type="entry name" value="ClpP/crotonase-like_dom_sf"/>
</dbReference>
<keyword evidence="4 9" id="KW-0645">Protease</keyword>
<dbReference type="InterPro" id="IPR041489">
    <property type="entry name" value="PDZ_6"/>
</dbReference>
<reference evidence="12" key="1">
    <citation type="submission" date="2019-11" db="EMBL/GenBank/DDBJ databases">
        <title>Whole genome comparisons of Staphylococcus agnetis isolates from cattle and chickens.</title>
        <authorList>
            <person name="Rhoads D."/>
            <person name="Shwani A."/>
            <person name="Adkins P."/>
            <person name="Calcutt M."/>
            <person name="Middleton J."/>
        </authorList>
    </citation>
    <scope>NUCLEOTIDE SEQUENCE</scope>
    <source>
        <strain evidence="12">1387</strain>
    </source>
</reference>
<dbReference type="PROSITE" id="PS50106">
    <property type="entry name" value="PDZ"/>
    <property type="match status" value="1"/>
</dbReference>
<evidence type="ECO:0000256" key="2">
    <source>
        <dbReference type="ARBA" id="ARBA00009179"/>
    </source>
</evidence>